<dbReference type="AlphaFoldDB" id="A0A2A2KFM0"/>
<gene>
    <name evidence="2" type="ORF">WR25_18951</name>
</gene>
<organism evidence="2 3">
    <name type="scientific">Diploscapter pachys</name>
    <dbReference type="NCBI Taxonomy" id="2018661"/>
    <lineage>
        <taxon>Eukaryota</taxon>
        <taxon>Metazoa</taxon>
        <taxon>Ecdysozoa</taxon>
        <taxon>Nematoda</taxon>
        <taxon>Chromadorea</taxon>
        <taxon>Rhabditida</taxon>
        <taxon>Rhabditina</taxon>
        <taxon>Rhabditomorpha</taxon>
        <taxon>Rhabditoidea</taxon>
        <taxon>Rhabditidae</taxon>
        <taxon>Diploscapter</taxon>
    </lineage>
</organism>
<sequence length="105" mass="11148">MGDTDGGDEQRGDHYAQGGSLDAVLGTGFLPIEDIQRPAHTGAQGVGGADRVEAGAGLAYGDQQQQPGDCQGDPQEIQRSARGPQRHRECAQRDVYWQGRDANSI</sequence>
<comment type="caution">
    <text evidence="2">The sequence shown here is derived from an EMBL/GenBank/DDBJ whole genome shotgun (WGS) entry which is preliminary data.</text>
</comment>
<keyword evidence="3" id="KW-1185">Reference proteome</keyword>
<evidence type="ECO:0000313" key="3">
    <source>
        <dbReference type="Proteomes" id="UP000218231"/>
    </source>
</evidence>
<accession>A0A2A2KFM0</accession>
<dbReference type="EMBL" id="LIAE01008691">
    <property type="protein sequence ID" value="PAV72816.1"/>
    <property type="molecule type" value="Genomic_DNA"/>
</dbReference>
<feature type="compositionally biased region" description="Low complexity" evidence="1">
    <location>
        <begin position="61"/>
        <end position="75"/>
    </location>
</feature>
<proteinExistence type="predicted"/>
<reference evidence="2 3" key="1">
    <citation type="journal article" date="2017" name="Curr. Biol.">
        <title>Genome architecture and evolution of a unichromosomal asexual nematode.</title>
        <authorList>
            <person name="Fradin H."/>
            <person name="Zegar C."/>
            <person name="Gutwein M."/>
            <person name="Lucas J."/>
            <person name="Kovtun M."/>
            <person name="Corcoran D."/>
            <person name="Baugh L.R."/>
            <person name="Kiontke K."/>
            <person name="Gunsalus K."/>
            <person name="Fitch D.H."/>
            <person name="Piano F."/>
        </authorList>
    </citation>
    <scope>NUCLEOTIDE SEQUENCE [LARGE SCALE GENOMIC DNA]</scope>
    <source>
        <strain evidence="2">PF1309</strain>
    </source>
</reference>
<name>A0A2A2KFM0_9BILA</name>
<feature type="region of interest" description="Disordered" evidence="1">
    <location>
        <begin position="1"/>
        <end position="21"/>
    </location>
</feature>
<protein>
    <submittedName>
        <fullName evidence="2">Uncharacterized protein</fullName>
    </submittedName>
</protein>
<feature type="region of interest" description="Disordered" evidence="1">
    <location>
        <begin position="59"/>
        <end position="105"/>
    </location>
</feature>
<dbReference type="Proteomes" id="UP000218231">
    <property type="component" value="Unassembled WGS sequence"/>
</dbReference>
<evidence type="ECO:0000256" key="1">
    <source>
        <dbReference type="SAM" id="MobiDB-lite"/>
    </source>
</evidence>
<evidence type="ECO:0000313" key="2">
    <source>
        <dbReference type="EMBL" id="PAV72816.1"/>
    </source>
</evidence>